<feature type="non-terminal residue" evidence="1">
    <location>
        <position position="1"/>
    </location>
</feature>
<name>A0A0F8ZKU0_9ZZZZ</name>
<organism evidence="1">
    <name type="scientific">marine sediment metagenome</name>
    <dbReference type="NCBI Taxonomy" id="412755"/>
    <lineage>
        <taxon>unclassified sequences</taxon>
        <taxon>metagenomes</taxon>
        <taxon>ecological metagenomes</taxon>
    </lineage>
</organism>
<gene>
    <name evidence="1" type="ORF">LCGC14_2761030</name>
</gene>
<proteinExistence type="predicted"/>
<sequence length="170" mass="19448">AIPGGYNAVNVEHIEISAFDLELNILQKSEIKVDIIKPIVRLNVNHEKLSENSGIFNIIFTVLRGFDVEIKKFEIEVKDKNNTPIRVIKGEKDIIDFGSELPPEVGVENLTGSIKINKKGNLFFTFKILYEDVMENQYVSNVERIEIINKEEFEGNLNYNYNYTEIPAIA</sequence>
<reference evidence="1" key="1">
    <citation type="journal article" date="2015" name="Nature">
        <title>Complex archaea that bridge the gap between prokaryotes and eukaryotes.</title>
        <authorList>
            <person name="Spang A."/>
            <person name="Saw J.H."/>
            <person name="Jorgensen S.L."/>
            <person name="Zaremba-Niedzwiedzka K."/>
            <person name="Martijn J."/>
            <person name="Lind A.E."/>
            <person name="van Eijk R."/>
            <person name="Schleper C."/>
            <person name="Guy L."/>
            <person name="Ettema T.J."/>
        </authorList>
    </citation>
    <scope>NUCLEOTIDE SEQUENCE</scope>
</reference>
<dbReference type="EMBL" id="LAZR01050746">
    <property type="protein sequence ID" value="KKK86660.1"/>
    <property type="molecule type" value="Genomic_DNA"/>
</dbReference>
<accession>A0A0F8ZKU0</accession>
<protein>
    <submittedName>
        <fullName evidence="1">Uncharacterized protein</fullName>
    </submittedName>
</protein>
<comment type="caution">
    <text evidence="1">The sequence shown here is derived from an EMBL/GenBank/DDBJ whole genome shotgun (WGS) entry which is preliminary data.</text>
</comment>
<dbReference type="AlphaFoldDB" id="A0A0F8ZKU0"/>
<evidence type="ECO:0000313" key="1">
    <source>
        <dbReference type="EMBL" id="KKK86660.1"/>
    </source>
</evidence>